<evidence type="ECO:0000256" key="4">
    <source>
        <dbReference type="RuleBase" id="RU004262"/>
    </source>
</evidence>
<dbReference type="SUPFAM" id="SSF49723">
    <property type="entry name" value="Lipase/lipooxygenase domain (PLAT/LH2 domain)"/>
    <property type="match status" value="1"/>
</dbReference>
<evidence type="ECO:0000259" key="6">
    <source>
        <dbReference type="Pfam" id="PF00151"/>
    </source>
</evidence>
<dbReference type="Gene3D" id="3.40.50.1820">
    <property type="entry name" value="alpha/beta hydrolase"/>
    <property type="match status" value="1"/>
</dbReference>
<dbReference type="SUPFAM" id="SSF53474">
    <property type="entry name" value="alpha/beta-Hydrolases"/>
    <property type="match status" value="1"/>
</dbReference>
<dbReference type="Pfam" id="PF00151">
    <property type="entry name" value="Lipase"/>
    <property type="match status" value="1"/>
</dbReference>
<reference evidence="8" key="1">
    <citation type="submission" date="2025-08" db="UniProtKB">
        <authorList>
            <consortium name="RefSeq"/>
        </authorList>
    </citation>
    <scope>IDENTIFICATION</scope>
    <source>
        <tissue evidence="8">Muscle</tissue>
    </source>
</reference>
<dbReference type="RefSeq" id="XP_013775964.1">
    <property type="nucleotide sequence ID" value="XM_013920510.2"/>
</dbReference>
<dbReference type="Proteomes" id="UP000694941">
    <property type="component" value="Unplaced"/>
</dbReference>
<accession>A0ABM1B6T6</accession>
<evidence type="ECO:0000256" key="1">
    <source>
        <dbReference type="ARBA" id="ARBA00004613"/>
    </source>
</evidence>
<keyword evidence="7" id="KW-1185">Reference proteome</keyword>
<dbReference type="InterPro" id="IPR016272">
    <property type="entry name" value="Lipase_LIPH"/>
</dbReference>
<dbReference type="CDD" id="cd00707">
    <property type="entry name" value="Pancreat_lipase_like"/>
    <property type="match status" value="1"/>
</dbReference>
<dbReference type="InterPro" id="IPR013818">
    <property type="entry name" value="Lipase"/>
</dbReference>
<feature type="domain" description="Lipase" evidence="6">
    <location>
        <begin position="53"/>
        <end position="370"/>
    </location>
</feature>
<dbReference type="InterPro" id="IPR029058">
    <property type="entry name" value="AB_hydrolase_fold"/>
</dbReference>
<dbReference type="PANTHER" id="PTHR11610:SF185">
    <property type="entry name" value="LD47264P"/>
    <property type="match status" value="1"/>
</dbReference>
<protein>
    <submittedName>
        <fullName evidence="8">Pancreatic triacylglycerol lipase-like</fullName>
    </submittedName>
</protein>
<dbReference type="InterPro" id="IPR033906">
    <property type="entry name" value="Lipase_N"/>
</dbReference>
<evidence type="ECO:0000256" key="2">
    <source>
        <dbReference type="ARBA" id="ARBA00010701"/>
    </source>
</evidence>
<dbReference type="PRINTS" id="PR00821">
    <property type="entry name" value="TAGLIPASE"/>
</dbReference>
<sequence>MNKLIVLIFISFVATSSHDSPVKEDKPQSPGSVQEEGCYKELGCFKKGGNFFDTLDFLPQDREVIGVKFRLYTQKNKKNHVILEIDSIESPGDSLFSASRETKILIPGYFHSLEVYGDWMKDMKNALLEQGDYNVITTDWSGGNTLNYPQAVANTELVGAEIAALIKFLQKTTEVSPSAFHLIGHSLGAHVAGYTGERIDKIGRITGLDPSGLYFNGMPTVVRLDPSDAQFVDVIHTDTGSDIIPGNGIEQSVGHLDFYPNNGDTQPGCILQPLDVILRRGLIKGFQQLVACDHIRSIHYFLDSINDNTCEPIGVACDTWRDFINGNCIDCGEGGRNCAFMGFKADKLRQYKNETMNKKFYLTTRSTIPYCLYHYQVVVELANHPDSETQMGELYIIMEGEKDNLESLLSEGNERFQSGAQYSYLVTSKRDIGQLKGITISWSQSLLLFLDPDIWSMDSDKEHMLFLSSVKIIRLSINSREKKADPFLFCVDSKSPLRPGNKTSLLVNEVGSCMNP</sequence>
<dbReference type="PIRSF" id="PIRSF000865">
    <property type="entry name" value="Lipoprotein_lipase_LIPH"/>
    <property type="match status" value="1"/>
</dbReference>
<keyword evidence="3" id="KW-0964">Secreted</keyword>
<keyword evidence="5" id="KW-0732">Signal</keyword>
<dbReference type="GeneID" id="106460774"/>
<dbReference type="InterPro" id="IPR036392">
    <property type="entry name" value="PLAT/LH2_dom_sf"/>
</dbReference>
<dbReference type="InterPro" id="IPR000734">
    <property type="entry name" value="TAG_lipase"/>
</dbReference>
<feature type="signal peptide" evidence="5">
    <location>
        <begin position="1"/>
        <end position="18"/>
    </location>
</feature>
<feature type="chain" id="PRO_5045547900" evidence="5">
    <location>
        <begin position="19"/>
        <end position="516"/>
    </location>
</feature>
<gene>
    <name evidence="8" type="primary">LOC106460774</name>
</gene>
<evidence type="ECO:0000256" key="3">
    <source>
        <dbReference type="ARBA" id="ARBA00022525"/>
    </source>
</evidence>
<evidence type="ECO:0000256" key="5">
    <source>
        <dbReference type="SAM" id="SignalP"/>
    </source>
</evidence>
<organism evidence="7 8">
    <name type="scientific">Limulus polyphemus</name>
    <name type="common">Atlantic horseshoe crab</name>
    <dbReference type="NCBI Taxonomy" id="6850"/>
    <lineage>
        <taxon>Eukaryota</taxon>
        <taxon>Metazoa</taxon>
        <taxon>Ecdysozoa</taxon>
        <taxon>Arthropoda</taxon>
        <taxon>Chelicerata</taxon>
        <taxon>Merostomata</taxon>
        <taxon>Xiphosura</taxon>
        <taxon>Limulidae</taxon>
        <taxon>Limulus</taxon>
    </lineage>
</organism>
<proteinExistence type="inferred from homology"/>
<dbReference type="PANTHER" id="PTHR11610">
    <property type="entry name" value="LIPASE"/>
    <property type="match status" value="1"/>
</dbReference>
<dbReference type="Gene3D" id="2.60.60.20">
    <property type="entry name" value="PLAT/LH2 domain"/>
    <property type="match status" value="1"/>
</dbReference>
<evidence type="ECO:0000313" key="7">
    <source>
        <dbReference type="Proteomes" id="UP000694941"/>
    </source>
</evidence>
<comment type="similarity">
    <text evidence="2 4">Belongs to the AB hydrolase superfamily. Lipase family.</text>
</comment>
<comment type="subcellular location">
    <subcellularLocation>
        <location evidence="1">Secreted</location>
    </subcellularLocation>
</comment>
<name>A0ABM1B6T6_LIMPO</name>
<evidence type="ECO:0000313" key="8">
    <source>
        <dbReference type="RefSeq" id="XP_013775964.1"/>
    </source>
</evidence>